<dbReference type="GO" id="GO:0016020">
    <property type="term" value="C:membrane"/>
    <property type="evidence" value="ECO:0007669"/>
    <property type="project" value="InterPro"/>
</dbReference>
<evidence type="ECO:0000256" key="1">
    <source>
        <dbReference type="ARBA" id="ARBA00008274"/>
    </source>
</evidence>
<name>A0AAX4JC59_9MICR</name>
<dbReference type="InterPro" id="IPR023391">
    <property type="entry name" value="Prot_translocase_SecE_dom_sf"/>
</dbReference>
<dbReference type="Proteomes" id="UP001334084">
    <property type="component" value="Chromosome 5"/>
</dbReference>
<dbReference type="GO" id="GO:0006605">
    <property type="term" value="P:protein targeting"/>
    <property type="evidence" value="ECO:0007669"/>
    <property type="project" value="InterPro"/>
</dbReference>
<feature type="transmembrane region" description="Helical" evidence="9">
    <location>
        <begin position="37"/>
        <end position="58"/>
    </location>
</feature>
<dbReference type="GO" id="GO:0008320">
    <property type="term" value="F:protein transmembrane transporter activity"/>
    <property type="evidence" value="ECO:0007669"/>
    <property type="project" value="InterPro"/>
</dbReference>
<keyword evidence="3 9" id="KW-0812">Transmembrane</keyword>
<organism evidence="10 11">
    <name type="scientific">Vairimorpha necatrix</name>
    <dbReference type="NCBI Taxonomy" id="6039"/>
    <lineage>
        <taxon>Eukaryota</taxon>
        <taxon>Fungi</taxon>
        <taxon>Fungi incertae sedis</taxon>
        <taxon>Microsporidia</taxon>
        <taxon>Nosematidae</taxon>
        <taxon>Vairimorpha</taxon>
    </lineage>
</organism>
<accession>A0AAX4JC59</accession>
<evidence type="ECO:0000256" key="7">
    <source>
        <dbReference type="ARBA" id="ARBA00023136"/>
    </source>
</evidence>
<dbReference type="EMBL" id="CP142730">
    <property type="protein sequence ID" value="WUR03582.1"/>
    <property type="molecule type" value="Genomic_DNA"/>
</dbReference>
<dbReference type="SUPFAM" id="SSF103456">
    <property type="entry name" value="Preprotein translocase SecE subunit"/>
    <property type="match status" value="1"/>
</dbReference>
<evidence type="ECO:0000256" key="3">
    <source>
        <dbReference type="ARBA" id="ARBA00022692"/>
    </source>
</evidence>
<dbReference type="AlphaFoldDB" id="A0AAX4JC59"/>
<dbReference type="GO" id="GO:0006886">
    <property type="term" value="P:intracellular protein transport"/>
    <property type="evidence" value="ECO:0007669"/>
    <property type="project" value="InterPro"/>
</dbReference>
<dbReference type="Pfam" id="PF00584">
    <property type="entry name" value="SecE"/>
    <property type="match status" value="1"/>
</dbReference>
<evidence type="ECO:0000256" key="4">
    <source>
        <dbReference type="ARBA" id="ARBA00022927"/>
    </source>
</evidence>
<sequence>MNNSKQKKGGMFSFFTHEVSGVVNFLHKLSYPTKEQFFTSIKLQAMAIGLVGVVGYVIKLVHIPINNILVNKPN</sequence>
<keyword evidence="11" id="KW-1185">Reference proteome</keyword>
<dbReference type="KEGG" id="vnx:VNE69_05171"/>
<dbReference type="Gene3D" id="1.20.5.820">
    <property type="entry name" value="Preprotein translocase SecE subunit"/>
    <property type="match status" value="1"/>
</dbReference>
<dbReference type="InterPro" id="IPR001901">
    <property type="entry name" value="Translocase_SecE/Sec61-g"/>
</dbReference>
<evidence type="ECO:0000256" key="2">
    <source>
        <dbReference type="ARBA" id="ARBA00022448"/>
    </source>
</evidence>
<evidence type="ECO:0000256" key="9">
    <source>
        <dbReference type="SAM" id="Phobius"/>
    </source>
</evidence>
<evidence type="ECO:0000313" key="11">
    <source>
        <dbReference type="Proteomes" id="UP001334084"/>
    </source>
</evidence>
<dbReference type="InterPro" id="IPR008158">
    <property type="entry name" value="Translocase_Sec61-g"/>
</dbReference>
<evidence type="ECO:0000313" key="10">
    <source>
        <dbReference type="EMBL" id="WUR03582.1"/>
    </source>
</evidence>
<keyword evidence="4" id="KW-0653">Protein transport</keyword>
<keyword evidence="5 9" id="KW-1133">Transmembrane helix</keyword>
<evidence type="ECO:0000256" key="5">
    <source>
        <dbReference type="ARBA" id="ARBA00022989"/>
    </source>
</evidence>
<evidence type="ECO:0000256" key="6">
    <source>
        <dbReference type="ARBA" id="ARBA00023010"/>
    </source>
</evidence>
<reference evidence="10" key="1">
    <citation type="journal article" date="2024" name="BMC Genomics">
        <title>Functional annotation of a divergent genome using sequence and structure-based similarity.</title>
        <authorList>
            <person name="Svedberg D."/>
            <person name="Winiger R.R."/>
            <person name="Berg A."/>
            <person name="Sharma H."/>
            <person name="Tellgren-Roth C."/>
            <person name="Debrunner-Vossbrinck B.A."/>
            <person name="Vossbrinck C.R."/>
            <person name="Barandun J."/>
        </authorList>
    </citation>
    <scope>NUCLEOTIDE SEQUENCE</scope>
    <source>
        <strain evidence="10">Illinois isolate</strain>
    </source>
</reference>
<comment type="subcellular location">
    <subcellularLocation>
        <location evidence="8">Endomembrane system</location>
        <topology evidence="8">Single-pass membrane protein</topology>
    </subcellularLocation>
</comment>
<keyword evidence="2" id="KW-0813">Transport</keyword>
<keyword evidence="7 9" id="KW-0472">Membrane</keyword>
<dbReference type="RefSeq" id="XP_065329727.1">
    <property type="nucleotide sequence ID" value="XM_065473655.1"/>
</dbReference>
<protein>
    <submittedName>
        <fullName evidence="10">Protein translocase SEC61 complex gamma subunit</fullName>
    </submittedName>
</protein>
<comment type="similarity">
    <text evidence="1">Belongs to the SecE/SEC61-gamma family.</text>
</comment>
<keyword evidence="6" id="KW-0811">Translocation</keyword>
<evidence type="ECO:0000256" key="8">
    <source>
        <dbReference type="ARBA" id="ARBA00037847"/>
    </source>
</evidence>
<gene>
    <name evidence="10" type="ORF">VNE69_05171</name>
</gene>
<dbReference type="GO" id="GO:0012505">
    <property type="term" value="C:endomembrane system"/>
    <property type="evidence" value="ECO:0007669"/>
    <property type="project" value="UniProtKB-SubCell"/>
</dbReference>
<proteinExistence type="inferred from homology"/>
<dbReference type="GeneID" id="90541395"/>
<dbReference type="NCBIfam" id="TIGR00327">
    <property type="entry name" value="secE_euk_arch"/>
    <property type="match status" value="1"/>
</dbReference>